<proteinExistence type="predicted"/>
<keyword evidence="2" id="KW-1185">Reference proteome</keyword>
<comment type="caution">
    <text evidence="1">The sequence shown here is derived from an EMBL/GenBank/DDBJ whole genome shotgun (WGS) entry which is preliminary data.</text>
</comment>
<evidence type="ECO:0000313" key="2">
    <source>
        <dbReference type="Proteomes" id="UP000830395"/>
    </source>
</evidence>
<dbReference type="EMBL" id="CM040988">
    <property type="protein sequence ID" value="MCJ8739809.1"/>
    <property type="molecule type" value="Genomic_DNA"/>
</dbReference>
<name>A0ACC5YVP1_9TELE</name>
<accession>A0ACC5YVP1</accession>
<sequence length="236" mass="26683">MFGVCFDQVCSGALGFILLFLLHPALGVDNLQNIINYLHKTYGVNNQYALGINVPVRFCGQSAALDQNFLPNDNDARKVRHDMNGADRIYKGDRLIGARPKPIPGTQNNYHSEYLLLISSTSETLSRFDPLMQTLLSSDPNGCTVFFTLNSPCVSTCSTPKGRYSIIQALRMMFQNIPQPRKAFVFRQVWQYDVGKSDWEANIKNINNIIPVYRCYENECIPCVDNNQVNQTCIQN</sequence>
<evidence type="ECO:0000313" key="1">
    <source>
        <dbReference type="EMBL" id="MCJ8739809.1"/>
    </source>
</evidence>
<organism evidence="1 2">
    <name type="scientific">Pangasius djambal</name>
    <dbReference type="NCBI Taxonomy" id="1691987"/>
    <lineage>
        <taxon>Eukaryota</taxon>
        <taxon>Metazoa</taxon>
        <taxon>Chordata</taxon>
        <taxon>Craniata</taxon>
        <taxon>Vertebrata</taxon>
        <taxon>Euteleostomi</taxon>
        <taxon>Actinopterygii</taxon>
        <taxon>Neopterygii</taxon>
        <taxon>Teleostei</taxon>
        <taxon>Ostariophysi</taxon>
        <taxon>Siluriformes</taxon>
        <taxon>Pangasiidae</taxon>
        <taxon>Pangasius</taxon>
    </lineage>
</organism>
<protein>
    <submittedName>
        <fullName evidence="1">Uncharacterized protein</fullName>
    </submittedName>
</protein>
<gene>
    <name evidence="1" type="ORF">PDJAM_G00051440</name>
</gene>
<dbReference type="Proteomes" id="UP000830395">
    <property type="component" value="Chromosome 14"/>
</dbReference>
<reference evidence="1" key="1">
    <citation type="submission" date="2020-02" db="EMBL/GenBank/DDBJ databases">
        <title>Genome sequencing of the panga catfish, Pangasius djambal.</title>
        <authorList>
            <person name="Wen M."/>
            <person name="Zahm M."/>
            <person name="Roques C."/>
            <person name="Cabau C."/>
            <person name="Klopp C."/>
            <person name="Donnadieu C."/>
            <person name="Jouanno E."/>
            <person name="Avarre J.-C."/>
            <person name="Campet M."/>
            <person name="Ha T."/>
            <person name="Dugue R."/>
            <person name="Lampietro C."/>
            <person name="Louis A."/>
            <person name="Herpin A."/>
            <person name="Echchiki A."/>
            <person name="Berthelot C."/>
            <person name="Parey E."/>
            <person name="Roest-Crollius H."/>
            <person name="Braasch I."/>
            <person name="Postlethwait J.H."/>
            <person name="Bobe J."/>
            <person name="Montfort J."/>
            <person name="Bouchez O."/>
            <person name="Begum T."/>
            <person name="Schartl M."/>
            <person name="Gustiano R."/>
            <person name="Guiguen Y."/>
        </authorList>
    </citation>
    <scope>NUCLEOTIDE SEQUENCE</scope>
    <source>
        <strain evidence="1">Pdj_M5554</strain>
    </source>
</reference>